<dbReference type="Gene3D" id="3.20.20.80">
    <property type="entry name" value="Glycosidases"/>
    <property type="match status" value="1"/>
</dbReference>
<proteinExistence type="predicted"/>
<dbReference type="Pfam" id="PF14307">
    <property type="entry name" value="Glyco_tran_WbsX"/>
    <property type="match status" value="1"/>
</dbReference>
<name>A0ABT6TMD6_9BACL</name>
<dbReference type="InterPro" id="IPR032719">
    <property type="entry name" value="WbsX"/>
</dbReference>
<protein>
    <submittedName>
        <fullName evidence="1">Glycoside hydrolase family 99-like domain-containing protein</fullName>
    </submittedName>
</protein>
<keyword evidence="2" id="KW-1185">Reference proteome</keyword>
<reference evidence="1" key="1">
    <citation type="submission" date="2023-04" db="EMBL/GenBank/DDBJ databases">
        <title>Comparative genomic analysis of Cohnella hashimotonis sp. nov., isolated from the International Space Station.</title>
        <authorList>
            <person name="Venkateswaran K."/>
            <person name="Simpson A."/>
        </authorList>
    </citation>
    <scope>NUCLEOTIDE SEQUENCE</scope>
    <source>
        <strain evidence="1">F6_2S_P_1</strain>
    </source>
</reference>
<dbReference type="PANTHER" id="PTHR41244">
    <property type="entry name" value="RHAMNAN SYNTHESIS F"/>
    <property type="match status" value="1"/>
</dbReference>
<dbReference type="PANTHER" id="PTHR41244:SF1">
    <property type="entry name" value="GLYCOSYLTRANSFERASE"/>
    <property type="match status" value="1"/>
</dbReference>
<dbReference type="EMBL" id="JAGRPV010000001">
    <property type="protein sequence ID" value="MDI4647970.1"/>
    <property type="molecule type" value="Genomic_DNA"/>
</dbReference>
<dbReference type="RefSeq" id="WP_282910709.1">
    <property type="nucleotide sequence ID" value="NZ_JAGRPV010000001.1"/>
</dbReference>
<evidence type="ECO:0000313" key="2">
    <source>
        <dbReference type="Proteomes" id="UP001161691"/>
    </source>
</evidence>
<dbReference type="Proteomes" id="UP001161691">
    <property type="component" value="Unassembled WGS sequence"/>
</dbReference>
<accession>A0ABT6TMD6</accession>
<gene>
    <name evidence="1" type="ORF">KB449_23665</name>
</gene>
<comment type="caution">
    <text evidence="1">The sequence shown here is derived from an EMBL/GenBank/DDBJ whole genome shotgun (WGS) entry which is preliminary data.</text>
</comment>
<evidence type="ECO:0000313" key="1">
    <source>
        <dbReference type="EMBL" id="MDI4647970.1"/>
    </source>
</evidence>
<organism evidence="1 2">
    <name type="scientific">Cohnella hashimotonis</name>
    <dbReference type="NCBI Taxonomy" id="2826895"/>
    <lineage>
        <taxon>Bacteria</taxon>
        <taxon>Bacillati</taxon>
        <taxon>Bacillota</taxon>
        <taxon>Bacilli</taxon>
        <taxon>Bacillales</taxon>
        <taxon>Paenibacillaceae</taxon>
        <taxon>Cohnella</taxon>
    </lineage>
</organism>
<sequence length="361" mass="41067">MGSGYEVAVYYFPQWHADPKNEASKGKGWTEWPSLRSAKPRFPGHEQPKRPLWGEIDEADPRVSEMQIREAADHGITCFLYDWYWDMGGGEGPFLQRALEGGFLQAGNRDRLKFALMWANHNEVSRARFDVMTDYIVGHYLGYDNYLTIDGKLYFSIYECMTLIRGLGGMEATAEALADFRRKVREAGYADLHLNFVEWGLNPRHADIIGPDANALLAKLGADSVTSYVWLHHAEPESFPGVDYAEWSEQATGMWDDLQARFASVPYYPNVTMGWDPSPRCDPDLPYVRGDYPYTPVATDNTPAAFEAALREAKAYLDRTRLSPPMLTVYAWNEWTEGGYLEPDTKHGMGYLEAIRNVFHS</sequence>